<evidence type="ECO:0000313" key="4">
    <source>
        <dbReference type="EMBL" id="VVW20815.1"/>
    </source>
</evidence>
<dbReference type="AlphaFoldDB" id="A0A5K1C1N2"/>
<reference evidence="4" key="1">
    <citation type="submission" date="2019-09" db="EMBL/GenBank/DDBJ databases">
        <authorList>
            <person name="Zhang L."/>
        </authorList>
    </citation>
    <scope>NUCLEOTIDE SEQUENCE</scope>
</reference>
<dbReference type="EMBL" id="LR721781">
    <property type="protein sequence ID" value="VVW20815.1"/>
    <property type="molecule type" value="Genomic_DNA"/>
</dbReference>
<evidence type="ECO:0000259" key="3">
    <source>
        <dbReference type="Pfam" id="PF00534"/>
    </source>
</evidence>
<dbReference type="Pfam" id="PF00534">
    <property type="entry name" value="Glycos_transf_1"/>
    <property type="match status" value="1"/>
</dbReference>
<dbReference type="InterPro" id="IPR001296">
    <property type="entry name" value="Glyco_trans_1"/>
</dbReference>
<dbReference type="OMA" id="SVFKWEY"/>
<evidence type="ECO:0000256" key="2">
    <source>
        <dbReference type="SAM" id="Phobius"/>
    </source>
</evidence>
<protein>
    <recommendedName>
        <fullName evidence="3">Glycosyl transferase family 1 domain-containing protein</fullName>
    </recommendedName>
</protein>
<proteinExistence type="predicted"/>
<feature type="transmembrane region" description="Helical" evidence="2">
    <location>
        <begin position="20"/>
        <end position="41"/>
    </location>
</feature>
<accession>A0A5K1C1N2</accession>
<organism evidence="4">
    <name type="scientific">Nymphaea colorata</name>
    <name type="common">pocket water lily</name>
    <dbReference type="NCBI Taxonomy" id="210225"/>
    <lineage>
        <taxon>Eukaryota</taxon>
        <taxon>Viridiplantae</taxon>
        <taxon>Streptophyta</taxon>
        <taxon>Embryophyta</taxon>
        <taxon>Tracheophyta</taxon>
        <taxon>Spermatophyta</taxon>
        <taxon>Magnoliopsida</taxon>
        <taxon>Nymphaeales</taxon>
        <taxon>Nymphaeaceae</taxon>
        <taxon>Nymphaea</taxon>
    </lineage>
</organism>
<keyword evidence="2" id="KW-0812">Transmembrane</keyword>
<keyword evidence="1" id="KW-0328">Glycosyltransferase</keyword>
<feature type="domain" description="Glycosyl transferase family 1" evidence="3">
    <location>
        <begin position="354"/>
        <end position="461"/>
    </location>
</feature>
<name>A0A5K1C1N2_9MAGN</name>
<keyword evidence="2" id="KW-0472">Membrane</keyword>
<dbReference type="GO" id="GO:0016757">
    <property type="term" value="F:glycosyltransferase activity"/>
    <property type="evidence" value="ECO:0007669"/>
    <property type="project" value="UniProtKB-KW"/>
</dbReference>
<dbReference type="Gene3D" id="3.40.50.2000">
    <property type="entry name" value="Glycogen Phosphorylase B"/>
    <property type="match status" value="1"/>
</dbReference>
<gene>
    <name evidence="4" type="ORF">NYM_LOCUS16177</name>
</gene>
<keyword evidence="2" id="KW-1133">Transmembrane helix</keyword>
<sequence>MDTSEGRHLPDTHHAPSLRWRKFGFLVFPLLIVLLAMFAGIKDTDYYRLKYLKSSFGLPLRSLFVDKFFGFPRNQKGKADAPPRCVLWMAPFLAGGGYSSEAWAYITALDRKRGDQFRLRILQHGDLENIEFWDGLPDNAKDLAVRLYATECDMDETIVICHSEPGAWYPPLFQTLPCPPSGYEDPAYVIGRTMFETDRVNREHVERCNRMDSVWVPTDFHVNTFTASGVDPSKVVKVVESVDTEFFDPAKWEQMRLPTKGLVIGYNSGTEFIPKNQFVFLSIFKWEIRKGWDVLLRAYLKEFSASDGVVLYLVTNAYHSDRNFGDRIKRFVNDSDIEEPPSGWAPVYLHDTHIPQNKLPEIYRAADAFVLPSRGEGWGRPHVEAMAMSLPVIATNWSGPTEYMTEQNSYPLPVDHMGEVTEGPFSGHLWAEPSVDDLRILMRKVVKEPDEARERSKQAREDMVRRFSPEIVAEFVMHQIVKAPKKTGRR</sequence>
<dbReference type="Gramene" id="NC3G0228720.1">
    <property type="protein sequence ID" value="NC3G0228720.1:cds"/>
    <property type="gene ID" value="NC3G0228720"/>
</dbReference>
<dbReference type="SUPFAM" id="SSF53756">
    <property type="entry name" value="UDP-Glycosyltransferase/glycogen phosphorylase"/>
    <property type="match status" value="1"/>
</dbReference>
<dbReference type="PANTHER" id="PTHR46656:SF3">
    <property type="entry name" value="PUTATIVE-RELATED"/>
    <property type="match status" value="1"/>
</dbReference>
<dbReference type="PANTHER" id="PTHR46656">
    <property type="entry name" value="PUTATIVE-RELATED"/>
    <property type="match status" value="1"/>
</dbReference>
<dbReference type="OrthoDB" id="2193793at2759"/>
<keyword evidence="1" id="KW-0808">Transferase</keyword>
<evidence type="ECO:0000256" key="1">
    <source>
        <dbReference type="ARBA" id="ARBA00022676"/>
    </source>
</evidence>